<dbReference type="EMBL" id="CM041553">
    <property type="protein sequence ID" value="KAI3352548.1"/>
    <property type="molecule type" value="Genomic_DNA"/>
</dbReference>
<keyword evidence="2" id="KW-1185">Reference proteome</keyword>
<proteinExistence type="predicted"/>
<sequence>MYNNIFLTSPGETVPITAKPVIFKDNNYKTHDIMLLKLPRPTHFEHIQLPDCDNHPTPRPNTHAKVQIAGYGATTAGRNYIKRVTLSTVVDLQKRIIGGQECGPKERRYHVKLIVGTGAEEFICGGSLISDQWILTAAHCYEAGWTISAILGAHPGPGQQVEITALPEKFTDTGKNNNKRTHDLMLLRLPTPTQIRPVALPNCNNRPTLGKKVKIAGHAATSGGPNKKRTPGESASLQCVDIEVVNCQGLRNNLKTKNLFFYRKVSYHHWFCGQSPNVDVCSGDSGGGVVYKNSIFGVMSFTGDMDYVCTEPAAFMDICNQRYLDWIKDTIDLPPKRGRYKDAHIVVFIEKRGWYTFCSANRKKTKQVGTDVAVSTGVDLQKRVIGGEPCQRRYHVKLRVGNALCGGSLIGDRWILTAAHCVREGSAVFAEYGDHPEDGGVQIKAKPVVYRGKDNNTRHDIMLLQLPTPSGIKPVVLPDCKSPLEM</sequence>
<gene>
    <name evidence="1" type="ORF">L3Q82_005494</name>
</gene>
<accession>A0ACB8VAE8</accession>
<organism evidence="1 2">
    <name type="scientific">Scortum barcoo</name>
    <name type="common">barcoo grunter</name>
    <dbReference type="NCBI Taxonomy" id="214431"/>
    <lineage>
        <taxon>Eukaryota</taxon>
        <taxon>Metazoa</taxon>
        <taxon>Chordata</taxon>
        <taxon>Craniata</taxon>
        <taxon>Vertebrata</taxon>
        <taxon>Euteleostomi</taxon>
        <taxon>Actinopterygii</taxon>
        <taxon>Neopterygii</taxon>
        <taxon>Teleostei</taxon>
        <taxon>Neoteleostei</taxon>
        <taxon>Acanthomorphata</taxon>
        <taxon>Eupercaria</taxon>
        <taxon>Centrarchiformes</taxon>
        <taxon>Terapontoidei</taxon>
        <taxon>Terapontidae</taxon>
        <taxon>Scortum</taxon>
    </lineage>
</organism>
<comment type="caution">
    <text evidence="1">The sequence shown here is derived from an EMBL/GenBank/DDBJ whole genome shotgun (WGS) entry which is preliminary data.</text>
</comment>
<dbReference type="Proteomes" id="UP000831701">
    <property type="component" value="Chromosome 23"/>
</dbReference>
<evidence type="ECO:0000313" key="2">
    <source>
        <dbReference type="Proteomes" id="UP000831701"/>
    </source>
</evidence>
<protein>
    <submittedName>
        <fullName evidence="1">Uncharacterized protein</fullName>
    </submittedName>
</protein>
<name>A0ACB8VAE8_9TELE</name>
<reference evidence="1" key="1">
    <citation type="submission" date="2022-04" db="EMBL/GenBank/DDBJ databases">
        <title>Jade perch genome.</title>
        <authorList>
            <person name="Chao B."/>
        </authorList>
    </citation>
    <scope>NUCLEOTIDE SEQUENCE</scope>
    <source>
        <strain evidence="1">CB-2022</strain>
    </source>
</reference>
<evidence type="ECO:0000313" key="1">
    <source>
        <dbReference type="EMBL" id="KAI3352548.1"/>
    </source>
</evidence>